<protein>
    <recommendedName>
        <fullName evidence="9">1-deoxy-D-xylulose 5-phosphate reductoisomerase</fullName>
        <shortName evidence="9">DXP reductoisomerase</shortName>
        <ecNumber evidence="9">1.1.1.267</ecNumber>
    </recommendedName>
    <alternativeName>
        <fullName evidence="9">1-deoxyxylulose-5-phosphate reductoisomerase</fullName>
    </alternativeName>
    <alternativeName>
        <fullName evidence="9">2-C-methyl-D-erythritol 4-phosphate synthase</fullName>
    </alternativeName>
</protein>
<dbReference type="NCBIfam" id="TIGR00243">
    <property type="entry name" value="Dxr"/>
    <property type="match status" value="1"/>
</dbReference>
<dbReference type="InterPro" id="IPR013512">
    <property type="entry name" value="DXP_reductoisomerase_N"/>
</dbReference>
<dbReference type="Pfam" id="PF02670">
    <property type="entry name" value="DXP_reductoisom"/>
    <property type="match status" value="1"/>
</dbReference>
<dbReference type="AlphaFoldDB" id="A0A2M9A7T6"/>
<feature type="binding site" evidence="9">
    <location>
        <position position="214"/>
    </location>
    <ligand>
        <name>1-deoxy-D-xylulose 5-phosphate</name>
        <dbReference type="ChEBI" id="CHEBI:57792"/>
    </ligand>
</feature>
<dbReference type="OrthoDB" id="9806546at2"/>
<dbReference type="GO" id="GO:0030145">
    <property type="term" value="F:manganese ion binding"/>
    <property type="evidence" value="ECO:0007669"/>
    <property type="project" value="TreeGrafter"/>
</dbReference>
<dbReference type="InterPro" id="IPR003821">
    <property type="entry name" value="DXP_reductoisomerase"/>
</dbReference>
<keyword evidence="14" id="KW-1185">Reference proteome</keyword>
<dbReference type="InterPro" id="IPR026877">
    <property type="entry name" value="DXPR_C"/>
</dbReference>
<comment type="catalytic activity">
    <reaction evidence="8">
        <text>2-C-methyl-D-erythritol 4-phosphate + NADP(+) = 1-deoxy-D-xylulose 5-phosphate + NADPH + H(+)</text>
        <dbReference type="Rhea" id="RHEA:13717"/>
        <dbReference type="ChEBI" id="CHEBI:15378"/>
        <dbReference type="ChEBI" id="CHEBI:57783"/>
        <dbReference type="ChEBI" id="CHEBI:57792"/>
        <dbReference type="ChEBI" id="CHEBI:58262"/>
        <dbReference type="ChEBI" id="CHEBI:58349"/>
        <dbReference type="EC" id="1.1.1.267"/>
    </reaction>
    <physiologicalReaction direction="right-to-left" evidence="8">
        <dbReference type="Rhea" id="RHEA:13719"/>
    </physiologicalReaction>
</comment>
<organism evidence="13 14">
    <name type="scientific">Hallerella succinigenes</name>
    <dbReference type="NCBI Taxonomy" id="1896222"/>
    <lineage>
        <taxon>Bacteria</taxon>
        <taxon>Pseudomonadati</taxon>
        <taxon>Fibrobacterota</taxon>
        <taxon>Fibrobacteria</taxon>
        <taxon>Fibrobacterales</taxon>
        <taxon>Fibrobacteraceae</taxon>
        <taxon>Hallerella</taxon>
    </lineage>
</organism>
<evidence type="ECO:0000259" key="12">
    <source>
        <dbReference type="Pfam" id="PF13288"/>
    </source>
</evidence>
<dbReference type="SUPFAM" id="SSF51735">
    <property type="entry name" value="NAD(P)-binding Rossmann-fold domains"/>
    <property type="match status" value="1"/>
</dbReference>
<keyword evidence="5 9" id="KW-0560">Oxidoreductase</keyword>
<evidence type="ECO:0000256" key="8">
    <source>
        <dbReference type="ARBA" id="ARBA00048543"/>
    </source>
</evidence>
<dbReference type="FunFam" id="3.40.50.720:FF:000045">
    <property type="entry name" value="1-deoxy-D-xylulose 5-phosphate reductoisomerase"/>
    <property type="match status" value="1"/>
</dbReference>
<feature type="binding site" evidence="9">
    <location>
        <position position="217"/>
    </location>
    <ligand>
        <name>Mn(2+)</name>
        <dbReference type="ChEBI" id="CHEBI:29035"/>
    </ligand>
</feature>
<feature type="binding site" evidence="9">
    <location>
        <position position="172"/>
    </location>
    <ligand>
        <name>1-deoxy-D-xylulose 5-phosphate</name>
        <dbReference type="ChEBI" id="CHEBI:57792"/>
    </ligand>
</feature>
<gene>
    <name evidence="9" type="primary">dxr</name>
    <name evidence="13" type="ORF">BGX16_1768</name>
</gene>
<dbReference type="EC" id="1.1.1.267" evidence="9"/>
<keyword evidence="13" id="KW-0413">Isomerase</keyword>
<keyword evidence="3 9" id="KW-0479">Metal-binding</keyword>
<evidence type="ECO:0000256" key="3">
    <source>
        <dbReference type="ARBA" id="ARBA00022723"/>
    </source>
</evidence>
<dbReference type="Gene3D" id="3.40.50.720">
    <property type="entry name" value="NAD(P)-binding Rossmann-like Domain"/>
    <property type="match status" value="1"/>
</dbReference>
<feature type="binding site" evidence="9">
    <location>
        <position position="38"/>
    </location>
    <ligand>
        <name>NADPH</name>
        <dbReference type="ChEBI" id="CHEBI:57783"/>
    </ligand>
</feature>
<dbReference type="Proteomes" id="UP000231134">
    <property type="component" value="Unassembled WGS sequence"/>
</dbReference>
<feature type="domain" description="1-deoxy-D-xylulose 5-phosphate reductoisomerase C-terminal" evidence="11">
    <location>
        <begin position="142"/>
        <end position="225"/>
    </location>
</feature>
<feature type="binding site" evidence="9">
    <location>
        <position position="37"/>
    </location>
    <ligand>
        <name>NADPH</name>
        <dbReference type="ChEBI" id="CHEBI:57783"/>
    </ligand>
</feature>
<feature type="binding site" evidence="9">
    <location>
        <position position="120"/>
    </location>
    <ligand>
        <name>1-deoxy-D-xylulose 5-phosphate</name>
        <dbReference type="ChEBI" id="CHEBI:57792"/>
    </ligand>
</feature>
<feature type="binding site" evidence="9">
    <location>
        <position position="217"/>
    </location>
    <ligand>
        <name>1-deoxy-D-xylulose 5-phosphate</name>
        <dbReference type="ChEBI" id="CHEBI:57792"/>
    </ligand>
</feature>
<dbReference type="Gene3D" id="1.10.1740.10">
    <property type="match status" value="1"/>
</dbReference>
<feature type="binding site" evidence="9">
    <location>
        <position position="195"/>
    </location>
    <ligand>
        <name>1-deoxy-D-xylulose 5-phosphate</name>
        <dbReference type="ChEBI" id="CHEBI:57792"/>
    </ligand>
</feature>
<evidence type="ECO:0000259" key="11">
    <source>
        <dbReference type="Pfam" id="PF08436"/>
    </source>
</evidence>
<feature type="binding site" evidence="9">
    <location>
        <position position="13"/>
    </location>
    <ligand>
        <name>NADPH</name>
        <dbReference type="ChEBI" id="CHEBI:57783"/>
    </ligand>
</feature>
<keyword evidence="6 9" id="KW-0464">Manganese</keyword>
<feature type="binding site" evidence="9">
    <location>
        <position position="119"/>
    </location>
    <ligand>
        <name>NADPH</name>
        <dbReference type="ChEBI" id="CHEBI:57783"/>
    </ligand>
</feature>
<evidence type="ECO:0000256" key="6">
    <source>
        <dbReference type="ARBA" id="ARBA00023211"/>
    </source>
</evidence>
<dbReference type="PIRSF" id="PIRSF006205">
    <property type="entry name" value="Dxp_reductismrs"/>
    <property type="match status" value="1"/>
</dbReference>
<evidence type="ECO:0000256" key="2">
    <source>
        <dbReference type="ARBA" id="ARBA00006825"/>
    </source>
</evidence>
<evidence type="ECO:0000256" key="5">
    <source>
        <dbReference type="ARBA" id="ARBA00023002"/>
    </source>
</evidence>
<feature type="domain" description="1-deoxy-D-xylulose 5-phosphate reductoisomerase N-terminal" evidence="10">
    <location>
        <begin position="4"/>
        <end position="127"/>
    </location>
</feature>
<comment type="caution">
    <text evidence="13">The sequence shown here is derived from an EMBL/GenBank/DDBJ whole genome shotgun (WGS) entry which is preliminary data.</text>
</comment>
<feature type="binding site" evidence="9">
    <location>
        <position position="148"/>
    </location>
    <ligand>
        <name>1-deoxy-D-xylulose 5-phosphate</name>
        <dbReference type="ChEBI" id="CHEBI:57792"/>
    </ligand>
</feature>
<keyword evidence="7 9" id="KW-0414">Isoprene biosynthesis</keyword>
<comment type="function">
    <text evidence="9">Catalyzes the NADPH-dependent rearrangement and reduction of 1-deoxy-D-xylulose-5-phosphate (DXP) to 2-C-methyl-D-erythritol 4-phosphate (MEP).</text>
</comment>
<dbReference type="PANTHER" id="PTHR30525">
    <property type="entry name" value="1-DEOXY-D-XYLULOSE 5-PHOSPHATE REDUCTOISOMERASE"/>
    <property type="match status" value="1"/>
</dbReference>
<evidence type="ECO:0000313" key="14">
    <source>
        <dbReference type="Proteomes" id="UP000231134"/>
    </source>
</evidence>
<comment type="pathway">
    <text evidence="1 9">Isoprenoid biosynthesis; isopentenyl diphosphate biosynthesis via DXP pathway; isopentenyl diphosphate from 1-deoxy-D-xylulose 5-phosphate: step 1/6.</text>
</comment>
<evidence type="ECO:0000256" key="9">
    <source>
        <dbReference type="HAMAP-Rule" id="MF_00183"/>
    </source>
</evidence>
<reference evidence="13 14" key="1">
    <citation type="submission" date="2017-11" db="EMBL/GenBank/DDBJ databases">
        <title>Animal gut microbial communities from fecal samples from Wisconsin, USA.</title>
        <authorList>
            <person name="Neumann A."/>
        </authorList>
    </citation>
    <scope>NUCLEOTIDE SEQUENCE [LARGE SCALE GENOMIC DNA]</scope>
    <source>
        <strain evidence="13 14">UWS3</strain>
    </source>
</reference>
<feature type="binding site" evidence="9">
    <location>
        <position position="121"/>
    </location>
    <ligand>
        <name>NADPH</name>
        <dbReference type="ChEBI" id="CHEBI:57783"/>
    </ligand>
</feature>
<dbReference type="InterPro" id="IPR036169">
    <property type="entry name" value="DXPR_C_sf"/>
</dbReference>
<feature type="binding site" evidence="9">
    <location>
        <position position="208"/>
    </location>
    <ligand>
        <name>1-deoxy-D-xylulose 5-phosphate</name>
        <dbReference type="ChEBI" id="CHEBI:57792"/>
    </ligand>
</feature>
<feature type="domain" description="DXP reductoisomerase C-terminal" evidence="12">
    <location>
        <begin position="257"/>
        <end position="373"/>
    </location>
</feature>
<name>A0A2M9A7T6_9BACT</name>
<dbReference type="HAMAP" id="MF_00183">
    <property type="entry name" value="DXP_reductoisom"/>
    <property type="match status" value="1"/>
</dbReference>
<dbReference type="PANTHER" id="PTHR30525:SF0">
    <property type="entry name" value="1-DEOXY-D-XYLULOSE 5-PHOSPHATE REDUCTOISOMERASE, CHLOROPLASTIC"/>
    <property type="match status" value="1"/>
</dbReference>
<feature type="binding site" evidence="9">
    <location>
        <position position="10"/>
    </location>
    <ligand>
        <name>NADPH</name>
        <dbReference type="ChEBI" id="CHEBI:57783"/>
    </ligand>
</feature>
<evidence type="ECO:0000256" key="4">
    <source>
        <dbReference type="ARBA" id="ARBA00022857"/>
    </source>
</evidence>
<dbReference type="GO" id="GO:0070402">
    <property type="term" value="F:NADPH binding"/>
    <property type="evidence" value="ECO:0007669"/>
    <property type="project" value="InterPro"/>
</dbReference>
<dbReference type="InterPro" id="IPR036291">
    <property type="entry name" value="NAD(P)-bd_dom_sf"/>
</dbReference>
<evidence type="ECO:0000313" key="13">
    <source>
        <dbReference type="EMBL" id="PJJ41774.1"/>
    </source>
</evidence>
<comment type="similarity">
    <text evidence="2 9">Belongs to the DXR family.</text>
</comment>
<dbReference type="GO" id="GO:0030604">
    <property type="term" value="F:1-deoxy-D-xylulose-5-phosphate reductoisomerase activity"/>
    <property type="evidence" value="ECO:0007669"/>
    <property type="project" value="UniProtKB-UniRule"/>
</dbReference>
<proteinExistence type="inferred from homology"/>
<dbReference type="EMBL" id="PGEX01000001">
    <property type="protein sequence ID" value="PJJ41774.1"/>
    <property type="molecule type" value="Genomic_DNA"/>
</dbReference>
<dbReference type="SUPFAM" id="SSF69055">
    <property type="entry name" value="1-deoxy-D-xylulose-5-phosphate reductoisomerase, C-terminal domain"/>
    <property type="match status" value="1"/>
</dbReference>
<feature type="binding site" evidence="9">
    <location>
        <position position="147"/>
    </location>
    <ligand>
        <name>1-deoxy-D-xylulose 5-phosphate</name>
        <dbReference type="ChEBI" id="CHEBI:57792"/>
    </ligand>
</feature>
<feature type="binding site" evidence="9">
    <location>
        <position position="11"/>
    </location>
    <ligand>
        <name>NADPH</name>
        <dbReference type="ChEBI" id="CHEBI:57783"/>
    </ligand>
</feature>
<dbReference type="Pfam" id="PF08436">
    <property type="entry name" value="DXP_redisom_C"/>
    <property type="match status" value="1"/>
</dbReference>
<feature type="binding site" evidence="9">
    <location>
        <position position="201"/>
    </location>
    <ligand>
        <name>NADPH</name>
        <dbReference type="ChEBI" id="CHEBI:57783"/>
    </ligand>
</feature>
<dbReference type="RefSeq" id="WP_100425704.1">
    <property type="nucleotide sequence ID" value="NZ_JAQXKX010000058.1"/>
</dbReference>
<dbReference type="GO" id="GO:0051484">
    <property type="term" value="P:isopentenyl diphosphate biosynthetic process, methylerythritol 4-phosphate pathway involved in terpenoid biosynthetic process"/>
    <property type="evidence" value="ECO:0007669"/>
    <property type="project" value="TreeGrafter"/>
</dbReference>
<comment type="cofactor">
    <cofactor evidence="9">
        <name>Mg(2+)</name>
        <dbReference type="ChEBI" id="CHEBI:18420"/>
    </cofactor>
    <cofactor evidence="9">
        <name>Mn(2+)</name>
        <dbReference type="ChEBI" id="CHEBI:29035"/>
    </cofactor>
</comment>
<keyword evidence="4 9" id="KW-0521">NADP</keyword>
<accession>A0A2M9A7T6</accession>
<feature type="binding site" evidence="9">
    <location>
        <position position="213"/>
    </location>
    <ligand>
        <name>1-deoxy-D-xylulose 5-phosphate</name>
        <dbReference type="ChEBI" id="CHEBI:57792"/>
    </ligand>
</feature>
<feature type="binding site" evidence="9">
    <location>
        <position position="146"/>
    </location>
    <ligand>
        <name>Mn(2+)</name>
        <dbReference type="ChEBI" id="CHEBI:29035"/>
    </ligand>
</feature>
<comment type="caution">
    <text evidence="9">Lacks conserved residue(s) required for the propagation of feature annotation.</text>
</comment>
<sequence length="380" mass="41811">MKNVALLGATGSIGTSTIGVLKQHPERFKLYAVAANRNWKQVAQIAREMDVERFCMFEPEAAKALSKELGKPVLTGMDGLCELASDPKTDIVLNSLMGSVGCLPTLSAIRASKHIALANKETLVMAGEVITAALKANPKAYLTPVDSEHNAIFQCLADRPKEEVEELQITASGGPFREWPIEKFKDIRLEDALNHPVWSMGKKITIDSASMMNKGLEIIEAHFLFDIPYEQIKVVVHPQSRVHSLVQFRDGSLIAQLGAPDMKIPIQCAMTWPERIPLETDRLDLAELGKLTFFKPDFEKFRCLALAMECGKKGGLYTATMNAANEVLVNAFLEKKIGFMDIPNGVEKIVEKTPTVVNLDLETILAADAEARKLAAELIP</sequence>
<keyword evidence="9" id="KW-0460">Magnesium</keyword>
<dbReference type="Pfam" id="PF13288">
    <property type="entry name" value="DXPR_C"/>
    <property type="match status" value="1"/>
</dbReference>
<evidence type="ECO:0000256" key="1">
    <source>
        <dbReference type="ARBA" id="ARBA00005094"/>
    </source>
</evidence>
<dbReference type="GO" id="GO:0016853">
    <property type="term" value="F:isomerase activity"/>
    <property type="evidence" value="ECO:0007669"/>
    <property type="project" value="UniProtKB-KW"/>
</dbReference>
<dbReference type="SUPFAM" id="SSF55347">
    <property type="entry name" value="Glyceraldehyde-3-phosphate dehydrogenase-like, C-terminal domain"/>
    <property type="match status" value="1"/>
</dbReference>
<dbReference type="UniPathway" id="UPA00056">
    <property type="reaction ID" value="UER00092"/>
</dbReference>
<feature type="binding site" evidence="9">
    <location>
        <position position="148"/>
    </location>
    <ligand>
        <name>Mn(2+)</name>
        <dbReference type="ChEBI" id="CHEBI:29035"/>
    </ligand>
</feature>
<feature type="binding site" evidence="9">
    <location>
        <position position="12"/>
    </location>
    <ligand>
        <name>NADPH</name>
        <dbReference type="ChEBI" id="CHEBI:57783"/>
    </ligand>
</feature>
<dbReference type="NCBIfam" id="NF009114">
    <property type="entry name" value="PRK12464.1"/>
    <property type="match status" value="1"/>
</dbReference>
<evidence type="ECO:0000259" key="10">
    <source>
        <dbReference type="Pfam" id="PF02670"/>
    </source>
</evidence>
<evidence type="ECO:0000256" key="7">
    <source>
        <dbReference type="ARBA" id="ARBA00023229"/>
    </source>
</evidence>
<dbReference type="InterPro" id="IPR013644">
    <property type="entry name" value="DXP_reductoisomerase_C"/>
</dbReference>